<feature type="domain" description="GGDEF" evidence="1">
    <location>
        <begin position="156"/>
        <end position="290"/>
    </location>
</feature>
<proteinExistence type="predicted"/>
<dbReference type="InterPro" id="IPR043128">
    <property type="entry name" value="Rev_trsase/Diguanyl_cyclase"/>
</dbReference>
<dbReference type="AlphaFoldDB" id="A0A2W4EGV5"/>
<reference evidence="2 3" key="1">
    <citation type="journal article" date="2018" name="Sci. Rep.">
        <title>Rhizobium tumorigenes sp. nov., a novel plant tumorigenic bacterium isolated from cane gall tumors on thornless blackberry.</title>
        <authorList>
            <person name="Kuzmanovi N."/>
            <person name="Smalla K."/>
            <person name="Gronow S."/>
            <person name="PuBawska J."/>
        </authorList>
    </citation>
    <scope>NUCLEOTIDE SEQUENCE [LARGE SCALE GENOMIC DNA]</scope>
    <source>
        <strain evidence="2 3">CCBAU 85046</strain>
    </source>
</reference>
<protein>
    <submittedName>
        <fullName evidence="2">Sensor domain-containing diguanylate cyclase</fullName>
    </submittedName>
</protein>
<dbReference type="InterPro" id="IPR029787">
    <property type="entry name" value="Nucleotide_cyclase"/>
</dbReference>
<dbReference type="Pfam" id="PF00990">
    <property type="entry name" value="GGDEF"/>
    <property type="match status" value="1"/>
</dbReference>
<dbReference type="Gene3D" id="3.30.450.20">
    <property type="entry name" value="PAS domain"/>
    <property type="match status" value="1"/>
</dbReference>
<dbReference type="EMBL" id="PCDP01000043">
    <property type="protein sequence ID" value="PZM10933.1"/>
    <property type="molecule type" value="Genomic_DNA"/>
</dbReference>
<dbReference type="InterPro" id="IPR000014">
    <property type="entry name" value="PAS"/>
</dbReference>
<dbReference type="NCBIfam" id="TIGR00229">
    <property type="entry name" value="sensory_box"/>
    <property type="match status" value="1"/>
</dbReference>
<gene>
    <name evidence="2" type="ORF">CPY51_21755</name>
</gene>
<accession>A0A2W4EGV5</accession>
<dbReference type="NCBIfam" id="TIGR00254">
    <property type="entry name" value="GGDEF"/>
    <property type="match status" value="1"/>
</dbReference>
<sequence>MFEFAPIAMAITTSDAATSSYVKVNDAYLKLTGRKWSDIRGKKLTTEGAAIDSPARDRRHRLLADEGAYVLEEVDIVHANGTEIPTLISAQRTVVNGVSFDVEVILDVSARVKLQREMDLALRKAAMTDALSGLPNRACFEEFMAHSISHAQTSNKQLRLAFIDLNGFKIINDTMGHAVGDEILKVVSQRLREKCRSTDFVARIGGDEFVALLETDPIGVNEHIELLKRIMERVFEPIGLDGRTINIGAAIGVALLDPSRDTPATLLKKADERMYFAKASGDRLRMEIAG</sequence>
<dbReference type="Proteomes" id="UP000248925">
    <property type="component" value="Unassembled WGS sequence"/>
</dbReference>
<evidence type="ECO:0000259" key="1">
    <source>
        <dbReference type="PROSITE" id="PS50887"/>
    </source>
</evidence>
<comment type="caution">
    <text evidence="2">The sequence shown here is derived from an EMBL/GenBank/DDBJ whole genome shotgun (WGS) entry which is preliminary data.</text>
</comment>
<dbReference type="PROSITE" id="PS50887">
    <property type="entry name" value="GGDEF"/>
    <property type="match status" value="1"/>
</dbReference>
<dbReference type="PANTHER" id="PTHR44757">
    <property type="entry name" value="DIGUANYLATE CYCLASE DGCP"/>
    <property type="match status" value="1"/>
</dbReference>
<evidence type="ECO:0000313" key="2">
    <source>
        <dbReference type="EMBL" id="PZM10933.1"/>
    </source>
</evidence>
<keyword evidence="3" id="KW-1185">Reference proteome</keyword>
<dbReference type="SMART" id="SM00267">
    <property type="entry name" value="GGDEF"/>
    <property type="match status" value="1"/>
</dbReference>
<dbReference type="InterPro" id="IPR000160">
    <property type="entry name" value="GGDEF_dom"/>
</dbReference>
<name>A0A2W4EGV5_9HYPH</name>
<dbReference type="SUPFAM" id="SSF55073">
    <property type="entry name" value="Nucleotide cyclase"/>
    <property type="match status" value="1"/>
</dbReference>
<dbReference type="SUPFAM" id="SSF55785">
    <property type="entry name" value="PYP-like sensor domain (PAS domain)"/>
    <property type="match status" value="1"/>
</dbReference>
<dbReference type="OrthoDB" id="9812260at2"/>
<dbReference type="InterPro" id="IPR052155">
    <property type="entry name" value="Biofilm_reg_signaling"/>
</dbReference>
<dbReference type="CDD" id="cd01949">
    <property type="entry name" value="GGDEF"/>
    <property type="match status" value="1"/>
</dbReference>
<dbReference type="CDD" id="cd00130">
    <property type="entry name" value="PAS"/>
    <property type="match status" value="1"/>
</dbReference>
<evidence type="ECO:0000313" key="3">
    <source>
        <dbReference type="Proteomes" id="UP000248925"/>
    </source>
</evidence>
<dbReference type="InterPro" id="IPR035965">
    <property type="entry name" value="PAS-like_dom_sf"/>
</dbReference>
<dbReference type="PANTHER" id="PTHR44757:SF2">
    <property type="entry name" value="BIOFILM ARCHITECTURE MAINTENANCE PROTEIN MBAA"/>
    <property type="match status" value="1"/>
</dbReference>
<dbReference type="Gene3D" id="3.30.70.270">
    <property type="match status" value="1"/>
</dbReference>
<organism evidence="2 3">
    <name type="scientific">Rhizobium tubonense</name>
    <dbReference type="NCBI Taxonomy" id="484088"/>
    <lineage>
        <taxon>Bacteria</taxon>
        <taxon>Pseudomonadati</taxon>
        <taxon>Pseudomonadota</taxon>
        <taxon>Alphaproteobacteria</taxon>
        <taxon>Hyphomicrobiales</taxon>
        <taxon>Rhizobiaceae</taxon>
        <taxon>Rhizobium/Agrobacterium group</taxon>
        <taxon>Rhizobium</taxon>
    </lineage>
</organism>